<name>A0A814M4K6_9BILA</name>
<dbReference type="Pfam" id="PF13516">
    <property type="entry name" value="LRR_6"/>
    <property type="match status" value="1"/>
</dbReference>
<dbReference type="EMBL" id="CAJOAY010003873">
    <property type="protein sequence ID" value="CAF4044137.1"/>
    <property type="molecule type" value="Genomic_DNA"/>
</dbReference>
<dbReference type="OrthoDB" id="120976at2759"/>
<dbReference type="Gene3D" id="3.80.10.10">
    <property type="entry name" value="Ribonuclease Inhibitor"/>
    <property type="match status" value="1"/>
</dbReference>
<evidence type="ECO:0000313" key="1">
    <source>
        <dbReference type="EMBL" id="CAF1073107.1"/>
    </source>
</evidence>
<accession>A0A814M4K6</accession>
<gene>
    <name evidence="2" type="ORF">OKA104_LOCUS32369</name>
    <name evidence="1" type="ORF">VCS650_LOCUS18590</name>
</gene>
<reference evidence="1" key="1">
    <citation type="submission" date="2021-02" db="EMBL/GenBank/DDBJ databases">
        <authorList>
            <person name="Nowell W R."/>
        </authorList>
    </citation>
    <scope>NUCLEOTIDE SEQUENCE</scope>
</reference>
<dbReference type="Proteomes" id="UP000663881">
    <property type="component" value="Unassembled WGS sequence"/>
</dbReference>
<dbReference type="SUPFAM" id="SSF52047">
    <property type="entry name" value="RNI-like"/>
    <property type="match status" value="1"/>
</dbReference>
<sequence>MMTFYLWNNQIKEKGAKYLPNALEINRTLTTLDIGFNDIADNGEQNLIDAIQINKTLTTLNSKATLLLIS</sequence>
<proteinExistence type="predicted"/>
<evidence type="ECO:0000313" key="2">
    <source>
        <dbReference type="EMBL" id="CAF4044137.1"/>
    </source>
</evidence>
<evidence type="ECO:0000313" key="3">
    <source>
        <dbReference type="Proteomes" id="UP000663891"/>
    </source>
</evidence>
<organism evidence="1 3">
    <name type="scientific">Adineta steineri</name>
    <dbReference type="NCBI Taxonomy" id="433720"/>
    <lineage>
        <taxon>Eukaryota</taxon>
        <taxon>Metazoa</taxon>
        <taxon>Spiralia</taxon>
        <taxon>Gnathifera</taxon>
        <taxon>Rotifera</taxon>
        <taxon>Eurotatoria</taxon>
        <taxon>Bdelloidea</taxon>
        <taxon>Adinetida</taxon>
        <taxon>Adinetidae</taxon>
        <taxon>Adineta</taxon>
    </lineage>
</organism>
<protein>
    <submittedName>
        <fullName evidence="1">Uncharacterized protein</fullName>
    </submittedName>
</protein>
<dbReference type="AlphaFoldDB" id="A0A814M4K6"/>
<dbReference type="InterPro" id="IPR001611">
    <property type="entry name" value="Leu-rich_rpt"/>
</dbReference>
<dbReference type="Proteomes" id="UP000663891">
    <property type="component" value="Unassembled WGS sequence"/>
</dbReference>
<comment type="caution">
    <text evidence="1">The sequence shown here is derived from an EMBL/GenBank/DDBJ whole genome shotgun (WGS) entry which is preliminary data.</text>
</comment>
<dbReference type="InterPro" id="IPR032675">
    <property type="entry name" value="LRR_dom_sf"/>
</dbReference>
<dbReference type="EMBL" id="CAJNON010000179">
    <property type="protein sequence ID" value="CAF1073107.1"/>
    <property type="molecule type" value="Genomic_DNA"/>
</dbReference>